<reference evidence="5 6" key="1">
    <citation type="submission" date="2021-08" db="EMBL/GenBank/DDBJ databases">
        <title>Complete genome sequence of the strain Aneurinibacillus thermoaerophilus CCM 8960.</title>
        <authorList>
            <person name="Musilova J."/>
            <person name="Kourilova X."/>
            <person name="Pernicova I."/>
            <person name="Bezdicek M."/>
            <person name="Lengerova M."/>
            <person name="Obruca S."/>
            <person name="Sedlar K."/>
        </authorList>
    </citation>
    <scope>NUCLEOTIDE SEQUENCE [LARGE SCALE GENOMIC DNA]</scope>
    <source>
        <strain evidence="5 6">CCM 8960</strain>
    </source>
</reference>
<dbReference type="Proteomes" id="UP000826616">
    <property type="component" value="Chromosome"/>
</dbReference>
<dbReference type="SMART" id="SM00796">
    <property type="entry name" value="AHS1"/>
    <property type="match status" value="1"/>
</dbReference>
<dbReference type="Gene3D" id="2.40.100.10">
    <property type="entry name" value="Cyclophilin-like"/>
    <property type="match status" value="1"/>
</dbReference>
<dbReference type="InterPro" id="IPR029000">
    <property type="entry name" value="Cyclophilin-like_dom_sf"/>
</dbReference>
<organism evidence="5 6">
    <name type="scientific">Aneurinibacillus thermoaerophilus</name>
    <dbReference type="NCBI Taxonomy" id="143495"/>
    <lineage>
        <taxon>Bacteria</taxon>
        <taxon>Bacillati</taxon>
        <taxon>Bacillota</taxon>
        <taxon>Bacilli</taxon>
        <taxon>Bacillales</taxon>
        <taxon>Paenibacillaceae</taxon>
        <taxon>Aneurinibacillus group</taxon>
        <taxon>Aneurinibacillus</taxon>
    </lineage>
</organism>
<keyword evidence="3" id="KW-0067">ATP-binding</keyword>
<dbReference type="PANTHER" id="PTHR34698">
    <property type="entry name" value="5-OXOPROLINASE SUBUNIT B"/>
    <property type="match status" value="1"/>
</dbReference>
<keyword evidence="1" id="KW-0547">Nucleotide-binding</keyword>
<dbReference type="GeneID" id="97143277"/>
<keyword evidence="6" id="KW-1185">Reference proteome</keyword>
<dbReference type="EMBL" id="CP080764">
    <property type="protein sequence ID" value="QYY42693.1"/>
    <property type="molecule type" value="Genomic_DNA"/>
</dbReference>
<dbReference type="SUPFAM" id="SSF160467">
    <property type="entry name" value="PH0987 N-terminal domain-like"/>
    <property type="match status" value="1"/>
</dbReference>
<proteinExistence type="predicted"/>
<dbReference type="Pfam" id="PF02682">
    <property type="entry name" value="CT_C_D"/>
    <property type="match status" value="1"/>
</dbReference>
<dbReference type="GO" id="GO:0017168">
    <property type="term" value="F:5-oxoprolinase (ATP-hydrolyzing) activity"/>
    <property type="evidence" value="ECO:0007669"/>
    <property type="project" value="UniProtKB-EC"/>
</dbReference>
<evidence type="ECO:0000256" key="3">
    <source>
        <dbReference type="ARBA" id="ARBA00022840"/>
    </source>
</evidence>
<evidence type="ECO:0000313" key="5">
    <source>
        <dbReference type="EMBL" id="QYY42693.1"/>
    </source>
</evidence>
<name>A0ABX8YAG0_ANETH</name>
<evidence type="ECO:0000313" key="6">
    <source>
        <dbReference type="Proteomes" id="UP000826616"/>
    </source>
</evidence>
<keyword evidence="2 5" id="KW-0378">Hydrolase</keyword>
<dbReference type="InterPro" id="IPR010016">
    <property type="entry name" value="PxpB"/>
</dbReference>
<dbReference type="Gene3D" id="3.30.1360.40">
    <property type="match status" value="1"/>
</dbReference>
<sequence length="241" mass="26577">MKLFPLGDAAIVVELGSVINEETHCKVRALSEYLTRHPLPGMIEYIPAFTTVTVFYDPCRVLANSGAETKTFVSPYQKMRAMLENILSELQDKTVEKTRVIEIPVCYGGEFGPDLGFVAEHNGLTQEDVIRIHSSAEYLVYMIGFAPGFPYLGGMPEQIATPRRSSPRLSIPVGSVGIAGKQTGVYPIATPGGWQLIGRTPLPLFMPDSDPPTPLKAGDRIRFRAISRQEYDEWKERGACG</sequence>
<dbReference type="RefSeq" id="WP_057897326.1">
    <property type="nucleotide sequence ID" value="NZ_CP080764.1"/>
</dbReference>
<evidence type="ECO:0000256" key="2">
    <source>
        <dbReference type="ARBA" id="ARBA00022801"/>
    </source>
</evidence>
<dbReference type="InterPro" id="IPR003833">
    <property type="entry name" value="CT_C_D"/>
</dbReference>
<evidence type="ECO:0000259" key="4">
    <source>
        <dbReference type="SMART" id="SM00796"/>
    </source>
</evidence>
<dbReference type="EC" id="3.5.2.9" evidence="5"/>
<gene>
    <name evidence="5" type="primary">pxpB</name>
    <name evidence="5" type="ORF">K3F53_18005</name>
</gene>
<evidence type="ECO:0000256" key="1">
    <source>
        <dbReference type="ARBA" id="ARBA00022741"/>
    </source>
</evidence>
<protein>
    <submittedName>
        <fullName evidence="5">5-oxoprolinase subunit PxpB</fullName>
        <ecNumber evidence="5">3.5.2.9</ecNumber>
    </submittedName>
</protein>
<accession>A0ABX8YAG0</accession>
<dbReference type="PANTHER" id="PTHR34698:SF2">
    <property type="entry name" value="5-OXOPROLINASE SUBUNIT B"/>
    <property type="match status" value="1"/>
</dbReference>
<feature type="domain" description="Carboxyltransferase" evidence="4">
    <location>
        <begin position="1"/>
        <end position="215"/>
    </location>
</feature>
<dbReference type="NCBIfam" id="TIGR00370">
    <property type="entry name" value="5-oxoprolinase subunit PxpB"/>
    <property type="match status" value="1"/>
</dbReference>
<dbReference type="SUPFAM" id="SSF50891">
    <property type="entry name" value="Cyclophilin-like"/>
    <property type="match status" value="1"/>
</dbReference>